<dbReference type="InterPro" id="IPR008266">
    <property type="entry name" value="Tyr_kinase_AS"/>
</dbReference>
<dbReference type="GO" id="GO:0005576">
    <property type="term" value="C:extracellular region"/>
    <property type="evidence" value="ECO:0007669"/>
    <property type="project" value="UniProtKB-SubCell"/>
</dbReference>
<feature type="compositionally biased region" description="Basic and acidic residues" evidence="4">
    <location>
        <begin position="765"/>
        <end position="786"/>
    </location>
</feature>
<reference evidence="6 7" key="1">
    <citation type="submission" date="2014-04" db="EMBL/GenBank/DDBJ databases">
        <authorList>
            <consortium name="DOE Joint Genome Institute"/>
            <person name="Kuo A."/>
            <person name="Kohler A."/>
            <person name="Costa M.D."/>
            <person name="Nagy L.G."/>
            <person name="Floudas D."/>
            <person name="Copeland A."/>
            <person name="Barry K.W."/>
            <person name="Cichocki N."/>
            <person name="Veneault-Fourrey C."/>
            <person name="LaButti K."/>
            <person name="Lindquist E.A."/>
            <person name="Lipzen A."/>
            <person name="Lundell T."/>
            <person name="Morin E."/>
            <person name="Murat C."/>
            <person name="Sun H."/>
            <person name="Tunlid A."/>
            <person name="Henrissat B."/>
            <person name="Grigoriev I.V."/>
            <person name="Hibbett D.S."/>
            <person name="Martin F."/>
            <person name="Nordberg H.P."/>
            <person name="Cantor M.N."/>
            <person name="Hua S.X."/>
        </authorList>
    </citation>
    <scope>NUCLEOTIDE SEQUENCE [LARGE SCALE GENOMIC DNA]</scope>
    <source>
        <strain evidence="6 7">Marx 270</strain>
    </source>
</reference>
<feature type="region of interest" description="Disordered" evidence="4">
    <location>
        <begin position="765"/>
        <end position="801"/>
    </location>
</feature>
<dbReference type="EMBL" id="KN832017">
    <property type="protein sequence ID" value="KIN98312.1"/>
    <property type="molecule type" value="Genomic_DNA"/>
</dbReference>
<dbReference type="HOGENOM" id="CLU_013871_2_3_1"/>
<evidence type="ECO:0000256" key="3">
    <source>
        <dbReference type="ARBA" id="ARBA00022525"/>
    </source>
</evidence>
<dbReference type="Pfam" id="PF20147">
    <property type="entry name" value="Crinkler"/>
    <property type="match status" value="2"/>
</dbReference>
<organism evidence="6 7">
    <name type="scientific">Pisolithus tinctorius Marx 270</name>
    <dbReference type="NCBI Taxonomy" id="870435"/>
    <lineage>
        <taxon>Eukaryota</taxon>
        <taxon>Fungi</taxon>
        <taxon>Dikarya</taxon>
        <taxon>Basidiomycota</taxon>
        <taxon>Agaricomycotina</taxon>
        <taxon>Agaricomycetes</taxon>
        <taxon>Agaricomycetidae</taxon>
        <taxon>Boletales</taxon>
        <taxon>Sclerodermatineae</taxon>
        <taxon>Pisolithaceae</taxon>
        <taxon>Pisolithus</taxon>
    </lineage>
</organism>
<dbReference type="InterPro" id="IPR045379">
    <property type="entry name" value="Crinkler_N"/>
</dbReference>
<name>A0A0C3IN06_PISTI</name>
<evidence type="ECO:0000313" key="6">
    <source>
        <dbReference type="EMBL" id="KIN98312.1"/>
    </source>
</evidence>
<feature type="domain" description="Crinkler effector protein N-terminal" evidence="5">
    <location>
        <begin position="5"/>
        <end position="99"/>
    </location>
</feature>
<dbReference type="SUPFAM" id="SSF56112">
    <property type="entry name" value="Protein kinase-like (PK-like)"/>
    <property type="match status" value="1"/>
</dbReference>
<gene>
    <name evidence="6" type="ORF">M404DRAFT_31482</name>
</gene>
<accession>A0A0C3IN06</accession>
<evidence type="ECO:0000256" key="2">
    <source>
        <dbReference type="ARBA" id="ARBA00004613"/>
    </source>
</evidence>
<reference evidence="7" key="2">
    <citation type="submission" date="2015-01" db="EMBL/GenBank/DDBJ databases">
        <title>Evolutionary Origins and Diversification of the Mycorrhizal Mutualists.</title>
        <authorList>
            <consortium name="DOE Joint Genome Institute"/>
            <consortium name="Mycorrhizal Genomics Consortium"/>
            <person name="Kohler A."/>
            <person name="Kuo A."/>
            <person name="Nagy L.G."/>
            <person name="Floudas D."/>
            <person name="Copeland A."/>
            <person name="Barry K.W."/>
            <person name="Cichocki N."/>
            <person name="Veneault-Fourrey C."/>
            <person name="LaButti K."/>
            <person name="Lindquist E.A."/>
            <person name="Lipzen A."/>
            <person name="Lundell T."/>
            <person name="Morin E."/>
            <person name="Murat C."/>
            <person name="Riley R."/>
            <person name="Ohm R."/>
            <person name="Sun H."/>
            <person name="Tunlid A."/>
            <person name="Henrissat B."/>
            <person name="Grigoriev I.V."/>
            <person name="Hibbett D.S."/>
            <person name="Martin F."/>
        </authorList>
    </citation>
    <scope>NUCLEOTIDE SEQUENCE [LARGE SCALE GENOMIC DNA]</scope>
    <source>
        <strain evidence="7">Marx 270</strain>
    </source>
</reference>
<keyword evidence="7" id="KW-1185">Reference proteome</keyword>
<dbReference type="InParanoid" id="A0A0C3IN06"/>
<dbReference type="GO" id="GO:0004672">
    <property type="term" value="F:protein kinase activity"/>
    <property type="evidence" value="ECO:0007669"/>
    <property type="project" value="InterPro"/>
</dbReference>
<evidence type="ECO:0000259" key="5">
    <source>
        <dbReference type="Pfam" id="PF20147"/>
    </source>
</evidence>
<comment type="subcellular location">
    <subcellularLocation>
        <location evidence="1">Host cell</location>
    </subcellularLocation>
    <subcellularLocation>
        <location evidence="2">Secreted</location>
    </subcellularLocation>
</comment>
<dbReference type="PROSITE" id="PS00109">
    <property type="entry name" value="PROTEIN_KINASE_TYR"/>
    <property type="match status" value="1"/>
</dbReference>
<keyword evidence="3" id="KW-0964">Secreted</keyword>
<dbReference type="Proteomes" id="UP000054217">
    <property type="component" value="Unassembled WGS sequence"/>
</dbReference>
<evidence type="ECO:0000256" key="4">
    <source>
        <dbReference type="SAM" id="MobiDB-lite"/>
    </source>
</evidence>
<dbReference type="OrthoDB" id="4062651at2759"/>
<evidence type="ECO:0000313" key="7">
    <source>
        <dbReference type="Proteomes" id="UP000054217"/>
    </source>
</evidence>
<dbReference type="STRING" id="870435.A0A0C3IN06"/>
<proteinExistence type="predicted"/>
<dbReference type="GO" id="GO:0043657">
    <property type="term" value="C:host cell"/>
    <property type="evidence" value="ECO:0007669"/>
    <property type="project" value="UniProtKB-SubCell"/>
</dbReference>
<evidence type="ECO:0000256" key="1">
    <source>
        <dbReference type="ARBA" id="ARBA00004340"/>
    </source>
</evidence>
<feature type="domain" description="Crinkler effector protein N-terminal" evidence="5">
    <location>
        <begin position="217"/>
        <end position="300"/>
    </location>
</feature>
<dbReference type="AlphaFoldDB" id="A0A0C3IN06"/>
<sequence length="801" mass="91233">MSDDLTLSFWVRGTSGDSSSHITISPAEKVNTLKQLIKENEELDVPLSQLRLFKLKDPLREENLGGVVLSKDGELLRNQDKLSEVFPAPPPKRHLHIIVDAPYPEIYYWFRGADPSEKRIVRIQSHEDVTTLKQQIQKSHNNFSYLPHSSIKLFRISEGHLLESLNMNDDGTLLNGRHKISTCFEGTPVLETFCVVVQFPSPDFVPTITPLVVAPKMTLNCWEWGDDTLDIFPVEISSTLTVGGLKRAIKKREVSLPCNEDLRRSLEDLKLSHGQALEPWRLLSDSFSDVPLEKHLHIVFEAPRSSRSRAPPPSSLPLHPQHRVSEQRGAFLAQVKPNAPSSIAQPSKFYKFQAIDAQTIYCNRPADAVAIVPPTLLHRAFGDFLHACNVVEPTYEDNSFVMKLHTMMSNHYDDERERAVQLRELFKGWGLTFVPSATHHGYMTDGDMREGDYRYAIADIKNGVGSTQADPYNRATLYYMEFSRQYAETMAWSPLPCFIILLFGPLIMFAGAAWNVRPVIQPLSFVLPLHYHPTDTYMQTTVARHLKAFKTAVLTLKGYYRSLSLNNVPSNSHHSQLFPYPTSFKSLGSNATEEFEYISQYPDKLIFFGTLAGEPLCIKFVRHYSMEVHLFSASRGRAPALRGFDVLHGGWYMVVMDSLDGYKQLCDVDPPPLVFERIRTHLDELHYHGYVHGDVRSMNIMVSGSDMTEFMFVDFDWAGKIGEVRYPLNVNREIWRPPGVSDGALIKAQHDMDMLELIISRFDKGDKRREDDQVQRENMDERESKRPRLIKSVVLPTTGPN</sequence>
<dbReference type="InterPro" id="IPR011009">
    <property type="entry name" value="Kinase-like_dom_sf"/>
</dbReference>
<protein>
    <recommendedName>
        <fullName evidence="5">Crinkler effector protein N-terminal domain-containing protein</fullName>
    </recommendedName>
</protein>